<comment type="similarity">
    <text evidence="1">Belongs to the FAH family.</text>
</comment>
<feature type="domain" description="Fumarylacetoacetase-like C-terminal" evidence="3">
    <location>
        <begin position="85"/>
        <end position="290"/>
    </location>
</feature>
<evidence type="ECO:0000256" key="2">
    <source>
        <dbReference type="ARBA" id="ARBA00022723"/>
    </source>
</evidence>
<evidence type="ECO:0000259" key="3">
    <source>
        <dbReference type="Pfam" id="PF01557"/>
    </source>
</evidence>
<gene>
    <name evidence="4" type="ORF">Pla100_25390</name>
</gene>
<dbReference type="InterPro" id="IPR036663">
    <property type="entry name" value="Fumarylacetoacetase_C_sf"/>
</dbReference>
<dbReference type="PANTHER" id="PTHR42796">
    <property type="entry name" value="FUMARYLACETOACETATE HYDROLASE DOMAIN-CONTAINING PROTEIN 2A-RELATED"/>
    <property type="match status" value="1"/>
</dbReference>
<reference evidence="4 5" key="1">
    <citation type="submission" date="2019-02" db="EMBL/GenBank/DDBJ databases">
        <title>Deep-cultivation of Planctomycetes and their phenomic and genomic characterization uncovers novel biology.</title>
        <authorList>
            <person name="Wiegand S."/>
            <person name="Jogler M."/>
            <person name="Boedeker C."/>
            <person name="Pinto D."/>
            <person name="Vollmers J."/>
            <person name="Rivas-Marin E."/>
            <person name="Kohn T."/>
            <person name="Peeters S.H."/>
            <person name="Heuer A."/>
            <person name="Rast P."/>
            <person name="Oberbeckmann S."/>
            <person name="Bunk B."/>
            <person name="Jeske O."/>
            <person name="Meyerdierks A."/>
            <person name="Storesund J.E."/>
            <person name="Kallscheuer N."/>
            <person name="Luecker S."/>
            <person name="Lage O.M."/>
            <person name="Pohl T."/>
            <person name="Merkel B.J."/>
            <person name="Hornburger P."/>
            <person name="Mueller R.-W."/>
            <person name="Bruemmer F."/>
            <person name="Labrenz M."/>
            <person name="Spormann A.M."/>
            <person name="Op Den Camp H."/>
            <person name="Overmann J."/>
            <person name="Amann R."/>
            <person name="Jetten M.S.M."/>
            <person name="Mascher T."/>
            <person name="Medema M.H."/>
            <person name="Devos D.P."/>
            <person name="Kaster A.-K."/>
            <person name="Ovreas L."/>
            <person name="Rohde M."/>
            <person name="Galperin M.Y."/>
            <person name="Jogler C."/>
        </authorList>
    </citation>
    <scope>NUCLEOTIDE SEQUENCE [LARGE SCALE GENOMIC DNA]</scope>
    <source>
        <strain evidence="4 5">Pla100</strain>
    </source>
</reference>
<keyword evidence="2" id="KW-0479">Metal-binding</keyword>
<dbReference type="GO" id="GO:0046872">
    <property type="term" value="F:metal ion binding"/>
    <property type="evidence" value="ECO:0007669"/>
    <property type="project" value="UniProtKB-KW"/>
</dbReference>
<dbReference type="SUPFAM" id="SSF56529">
    <property type="entry name" value="FAH"/>
    <property type="match status" value="1"/>
</dbReference>
<dbReference type="PANTHER" id="PTHR42796:SF4">
    <property type="entry name" value="FUMARYLACETOACETATE HYDROLASE DOMAIN-CONTAINING PROTEIN 2A"/>
    <property type="match status" value="1"/>
</dbReference>
<dbReference type="EMBL" id="SJPM01000004">
    <property type="protein sequence ID" value="TWT97387.1"/>
    <property type="molecule type" value="Genomic_DNA"/>
</dbReference>
<dbReference type="InterPro" id="IPR051121">
    <property type="entry name" value="FAH"/>
</dbReference>
<dbReference type="InterPro" id="IPR011234">
    <property type="entry name" value="Fumarylacetoacetase-like_C"/>
</dbReference>
<dbReference type="FunFam" id="3.90.850.10:FF:000002">
    <property type="entry name" value="2-hydroxyhepta-2,4-diene-1,7-dioate isomerase"/>
    <property type="match status" value="1"/>
</dbReference>
<dbReference type="OrthoDB" id="9805307at2"/>
<keyword evidence="5" id="KW-1185">Reference proteome</keyword>
<dbReference type="EC" id="4.3.2.3" evidence="4"/>
<dbReference type="AlphaFoldDB" id="A0A5C6ADA0"/>
<evidence type="ECO:0000313" key="5">
    <source>
        <dbReference type="Proteomes" id="UP000316213"/>
    </source>
</evidence>
<dbReference type="RefSeq" id="WP_146577981.1">
    <property type="nucleotide sequence ID" value="NZ_SJPM01000004.1"/>
</dbReference>
<dbReference type="GO" id="GO:0019752">
    <property type="term" value="P:carboxylic acid metabolic process"/>
    <property type="evidence" value="ECO:0007669"/>
    <property type="project" value="UniProtKB-ARBA"/>
</dbReference>
<keyword evidence="4" id="KW-0456">Lyase</keyword>
<sequence>MTAFCRYLDANNQPRLALFDATNPDAPRVCPLAELLSDQQEHLLANSNELFAWDTDRLREIGTPRADQWSPAPPQLLPPVGSPEKIICIGLNYLDHAIETGAEPPDQPVVFSKFNNTLIGHGHAIELPSISHKVDYEAELVVVIGKTARHVAPENAMRHVFGYTAGHDVSARDWQKGRPGGQWLLGKSFETFAPVGPAIVTADTFGDPGDVRVRMHLNEETVQDSRTSQLIFDIPTLISHLSQFMTLQPGDLIFTGTPPGVGDARTPPRYLQPDDVCTVEIQGIAPLTNPCRS</sequence>
<dbReference type="GO" id="GO:0050385">
    <property type="term" value="F:ureidoglycolate lyase activity"/>
    <property type="evidence" value="ECO:0007669"/>
    <property type="project" value="UniProtKB-EC"/>
</dbReference>
<comment type="caution">
    <text evidence="4">The sequence shown here is derived from an EMBL/GenBank/DDBJ whole genome shotgun (WGS) entry which is preliminary data.</text>
</comment>
<name>A0A5C6ADA0_9BACT</name>
<proteinExistence type="inferred from homology"/>
<protein>
    <submittedName>
        <fullName evidence="4">Ureidoglycolate lyase</fullName>
        <ecNumber evidence="4">4.3.2.3</ecNumber>
    </submittedName>
</protein>
<organism evidence="4 5">
    <name type="scientific">Neorhodopirellula pilleata</name>
    <dbReference type="NCBI Taxonomy" id="2714738"/>
    <lineage>
        <taxon>Bacteria</taxon>
        <taxon>Pseudomonadati</taxon>
        <taxon>Planctomycetota</taxon>
        <taxon>Planctomycetia</taxon>
        <taxon>Pirellulales</taxon>
        <taxon>Pirellulaceae</taxon>
        <taxon>Neorhodopirellula</taxon>
    </lineage>
</organism>
<dbReference type="GO" id="GO:0016853">
    <property type="term" value="F:isomerase activity"/>
    <property type="evidence" value="ECO:0007669"/>
    <property type="project" value="UniProtKB-ARBA"/>
</dbReference>
<evidence type="ECO:0000256" key="1">
    <source>
        <dbReference type="ARBA" id="ARBA00010211"/>
    </source>
</evidence>
<accession>A0A5C6ADA0</accession>
<dbReference type="Proteomes" id="UP000316213">
    <property type="component" value="Unassembled WGS sequence"/>
</dbReference>
<dbReference type="Pfam" id="PF01557">
    <property type="entry name" value="FAA_hydrolase"/>
    <property type="match status" value="1"/>
</dbReference>
<dbReference type="Gene3D" id="3.90.850.10">
    <property type="entry name" value="Fumarylacetoacetase-like, C-terminal domain"/>
    <property type="match status" value="1"/>
</dbReference>
<evidence type="ECO:0000313" key="4">
    <source>
        <dbReference type="EMBL" id="TWT97387.1"/>
    </source>
</evidence>